<evidence type="ECO:0000313" key="9">
    <source>
        <dbReference type="Proteomes" id="UP000269591"/>
    </source>
</evidence>
<dbReference type="PROSITE" id="PS51379">
    <property type="entry name" value="4FE4S_FER_2"/>
    <property type="match status" value="3"/>
</dbReference>
<dbReference type="AlphaFoldDB" id="A0A3N0AXW3"/>
<keyword evidence="5" id="KW-0408">Iron</keyword>
<evidence type="ECO:0000313" key="8">
    <source>
        <dbReference type="EMBL" id="RNL39528.1"/>
    </source>
</evidence>
<dbReference type="PROSITE" id="PS00198">
    <property type="entry name" value="4FE4S_FER_1"/>
    <property type="match status" value="2"/>
</dbReference>
<dbReference type="OrthoDB" id="9800445at2"/>
<dbReference type="Proteomes" id="UP000269591">
    <property type="component" value="Unassembled WGS sequence"/>
</dbReference>
<dbReference type="SUPFAM" id="SSF54862">
    <property type="entry name" value="4Fe-4S ferredoxins"/>
    <property type="match status" value="1"/>
</dbReference>
<dbReference type="PANTHER" id="PTHR42859:SF10">
    <property type="entry name" value="DIMETHYLSULFOXIDE REDUCTASE CHAIN B"/>
    <property type="match status" value="1"/>
</dbReference>
<evidence type="ECO:0000256" key="5">
    <source>
        <dbReference type="ARBA" id="ARBA00023004"/>
    </source>
</evidence>
<evidence type="ECO:0000256" key="3">
    <source>
        <dbReference type="ARBA" id="ARBA00022723"/>
    </source>
</evidence>
<proteinExistence type="predicted"/>
<organism evidence="8 9">
    <name type="scientific">Slackia equolifaciens</name>
    <dbReference type="NCBI Taxonomy" id="498718"/>
    <lineage>
        <taxon>Bacteria</taxon>
        <taxon>Bacillati</taxon>
        <taxon>Actinomycetota</taxon>
        <taxon>Coriobacteriia</taxon>
        <taxon>Eggerthellales</taxon>
        <taxon>Eggerthellaceae</taxon>
        <taxon>Slackia</taxon>
    </lineage>
</organism>
<feature type="domain" description="4Fe-4S ferredoxin-type" evidence="7">
    <location>
        <begin position="36"/>
        <end position="66"/>
    </location>
</feature>
<accession>A0A3N0AXW3</accession>
<keyword evidence="6" id="KW-0411">Iron-sulfur</keyword>
<dbReference type="InterPro" id="IPR017896">
    <property type="entry name" value="4Fe4S_Fe-S-bd"/>
</dbReference>
<feature type="domain" description="4Fe-4S ferredoxin-type" evidence="7">
    <location>
        <begin position="73"/>
        <end position="106"/>
    </location>
</feature>
<keyword evidence="1" id="KW-0813">Transport</keyword>
<evidence type="ECO:0000259" key="7">
    <source>
        <dbReference type="PROSITE" id="PS51379"/>
    </source>
</evidence>
<dbReference type="Pfam" id="PF12838">
    <property type="entry name" value="Fer4_7"/>
    <property type="match status" value="2"/>
</dbReference>
<protein>
    <submittedName>
        <fullName evidence="8">4Fe-4S ferredoxin</fullName>
    </submittedName>
</protein>
<dbReference type="CDD" id="cd16373">
    <property type="entry name" value="DMSOR_beta_like"/>
    <property type="match status" value="1"/>
</dbReference>
<sequence length="210" mass="22589">MGLSTFAKVCAGAIVGAEALLVLTRDTSDAIRPPGAADERDFLARCIKCGRCIEACPYKALVADASVVGPAVGAPTLDVRSQACRLCEDLPCIAACPTEALHPLQGRSDVRMGLAVINRELCIAVKAMRCEVCYRACPLIDEAITIDYRMREGDDIHSVFEPIINTEKCVGCGLCVERCPVGDPEPAIKIVRDRDEAMLLIEEEQAKVVV</sequence>
<dbReference type="PANTHER" id="PTHR42859">
    <property type="entry name" value="OXIDOREDUCTASE"/>
    <property type="match status" value="1"/>
</dbReference>
<evidence type="ECO:0000256" key="4">
    <source>
        <dbReference type="ARBA" id="ARBA00022982"/>
    </source>
</evidence>
<gene>
    <name evidence="8" type="ORF">DMP06_07000</name>
</gene>
<feature type="domain" description="4Fe-4S ferredoxin-type" evidence="7">
    <location>
        <begin position="160"/>
        <end position="189"/>
    </location>
</feature>
<evidence type="ECO:0000256" key="6">
    <source>
        <dbReference type="ARBA" id="ARBA00023014"/>
    </source>
</evidence>
<dbReference type="RefSeq" id="WP_123209029.1">
    <property type="nucleotide sequence ID" value="NZ_JBHTHO010000020.1"/>
</dbReference>
<dbReference type="GO" id="GO:0051539">
    <property type="term" value="F:4 iron, 4 sulfur cluster binding"/>
    <property type="evidence" value="ECO:0007669"/>
    <property type="project" value="UniProtKB-KW"/>
</dbReference>
<evidence type="ECO:0000256" key="2">
    <source>
        <dbReference type="ARBA" id="ARBA00022485"/>
    </source>
</evidence>
<dbReference type="EMBL" id="QIBX01000011">
    <property type="protein sequence ID" value="RNL39528.1"/>
    <property type="molecule type" value="Genomic_DNA"/>
</dbReference>
<keyword evidence="9" id="KW-1185">Reference proteome</keyword>
<keyword evidence="3" id="KW-0479">Metal-binding</keyword>
<dbReference type="Gene3D" id="3.30.70.20">
    <property type="match status" value="2"/>
</dbReference>
<dbReference type="InterPro" id="IPR050294">
    <property type="entry name" value="RnfB_subfamily"/>
</dbReference>
<dbReference type="InterPro" id="IPR017900">
    <property type="entry name" value="4Fe4S_Fe_S_CS"/>
</dbReference>
<keyword evidence="2" id="KW-0004">4Fe-4S</keyword>
<dbReference type="GO" id="GO:0046872">
    <property type="term" value="F:metal ion binding"/>
    <property type="evidence" value="ECO:0007669"/>
    <property type="project" value="UniProtKB-KW"/>
</dbReference>
<comment type="caution">
    <text evidence="8">The sequence shown here is derived from an EMBL/GenBank/DDBJ whole genome shotgun (WGS) entry which is preliminary data.</text>
</comment>
<keyword evidence="4" id="KW-0249">Electron transport</keyword>
<reference evidence="9" key="1">
    <citation type="submission" date="2018-05" db="EMBL/GenBank/DDBJ databases">
        <title>Genome Sequencing of selected type strains of the family Eggerthellaceae.</title>
        <authorList>
            <person name="Danylec N."/>
            <person name="Stoll D.A."/>
            <person name="Doetsch A."/>
            <person name="Huch M."/>
        </authorList>
    </citation>
    <scope>NUCLEOTIDE SEQUENCE [LARGE SCALE GENOMIC DNA]</scope>
    <source>
        <strain evidence="9">DSM 24851</strain>
    </source>
</reference>
<evidence type="ECO:0000256" key="1">
    <source>
        <dbReference type="ARBA" id="ARBA00022448"/>
    </source>
</evidence>
<name>A0A3N0AXW3_9ACTN</name>